<dbReference type="GO" id="GO:0009252">
    <property type="term" value="P:peptidoglycan biosynthetic process"/>
    <property type="evidence" value="ECO:0007669"/>
    <property type="project" value="UniProtKB-UniPathway"/>
</dbReference>
<dbReference type="PANTHER" id="PTHR41533">
    <property type="entry name" value="L,D-TRANSPEPTIDASE HI_1667-RELATED"/>
    <property type="match status" value="1"/>
</dbReference>
<dbReference type="PROSITE" id="PS52029">
    <property type="entry name" value="LD_TPASE"/>
    <property type="match status" value="1"/>
</dbReference>
<dbReference type="AlphaFoldDB" id="A0A7W9DNB9"/>
<name>A0A7W9DNB9_9SPHI</name>
<dbReference type="Pfam" id="PF03734">
    <property type="entry name" value="YkuD"/>
    <property type="match status" value="1"/>
</dbReference>
<proteinExistence type="inferred from homology"/>
<evidence type="ECO:0000256" key="2">
    <source>
        <dbReference type="ARBA" id="ARBA00005992"/>
    </source>
</evidence>
<evidence type="ECO:0000256" key="6">
    <source>
        <dbReference type="ARBA" id="ARBA00023316"/>
    </source>
</evidence>
<evidence type="ECO:0000256" key="3">
    <source>
        <dbReference type="ARBA" id="ARBA00022679"/>
    </source>
</evidence>
<evidence type="ECO:0000259" key="8">
    <source>
        <dbReference type="PROSITE" id="PS52029"/>
    </source>
</evidence>
<dbReference type="GO" id="GO:0004180">
    <property type="term" value="F:carboxypeptidase activity"/>
    <property type="evidence" value="ECO:0007669"/>
    <property type="project" value="UniProtKB-ARBA"/>
</dbReference>
<dbReference type="Pfam" id="PF20142">
    <property type="entry name" value="Scaffold"/>
    <property type="match status" value="1"/>
</dbReference>
<protein>
    <submittedName>
        <fullName evidence="9">Murein L,D-transpeptidase YcbB/YkuD</fullName>
    </submittedName>
</protein>
<dbReference type="PROSITE" id="PS51257">
    <property type="entry name" value="PROKAR_LIPOPROTEIN"/>
    <property type="match status" value="1"/>
</dbReference>
<dbReference type="GO" id="GO:0071555">
    <property type="term" value="P:cell wall organization"/>
    <property type="evidence" value="ECO:0007669"/>
    <property type="project" value="UniProtKB-UniRule"/>
</dbReference>
<gene>
    <name evidence="9" type="ORF">HDE69_005182</name>
</gene>
<accession>A0A7W9DNB9</accession>
<feature type="active site" description="Nucleophile" evidence="7">
    <location>
        <position position="424"/>
    </location>
</feature>
<dbReference type="GO" id="GO:0016740">
    <property type="term" value="F:transferase activity"/>
    <property type="evidence" value="ECO:0007669"/>
    <property type="project" value="UniProtKB-KW"/>
</dbReference>
<organism evidence="9 10">
    <name type="scientific">Pedobacter cryoconitis</name>
    <dbReference type="NCBI Taxonomy" id="188932"/>
    <lineage>
        <taxon>Bacteria</taxon>
        <taxon>Pseudomonadati</taxon>
        <taxon>Bacteroidota</taxon>
        <taxon>Sphingobacteriia</taxon>
        <taxon>Sphingobacteriales</taxon>
        <taxon>Sphingobacteriaceae</taxon>
        <taxon>Pedobacter</taxon>
    </lineage>
</organism>
<dbReference type="PANTHER" id="PTHR41533:SF2">
    <property type="entry name" value="BLR7131 PROTEIN"/>
    <property type="match status" value="1"/>
</dbReference>
<keyword evidence="4 7" id="KW-0133">Cell shape</keyword>
<evidence type="ECO:0000256" key="1">
    <source>
        <dbReference type="ARBA" id="ARBA00004752"/>
    </source>
</evidence>
<evidence type="ECO:0000313" key="9">
    <source>
        <dbReference type="EMBL" id="MBB5624085.1"/>
    </source>
</evidence>
<dbReference type="RefSeq" id="WP_183870147.1">
    <property type="nucleotide sequence ID" value="NZ_JACHCF010000018.1"/>
</dbReference>
<sequence length="506" mass="57630">MRVFERDFLGNYLIRITVCLLLFSSCGVRRANTSQAAANYPTQISIKSRPDIKQDSSGNHPELTRKQKALRAAFIDVLETKSADLPFPDLINSIYEKKGYQPVLVQKFFSAQQLQTLSDCLDNSITHGLNPEQFFVTGLKYQLDEVIHQKSSDTVRIQRGLAKLELAVVNSLIRYSMAMQYGVTNPAKIYSHYATPTLIPDSSSVIGIFEIVNLKIYLDSIQPKGKTYLALQKVLKRLDADTMENEDSVKLIMRQKLVVNMERLRWKNKPADQKFVAVNIADFSLDVMDNNKSVLHMKVCVGEPGDKQTPQIGSMIHSVQINPVWNIPQSIARNEISRYASEDRYYLSNNNIKVFKKGKLIRDPESIDWSAIDVRDYSFQQQPGAKNSLGKIKFLFKNGSSIYLHDTPVKSVFKQGMRAISHGCVRVEKPLDLAFALFGKGEKYDQLKKGMESGYPRAKFMGLPQQIPVRLFYYTAWLNEKGGVRFGKDIYGLDQLVYDEMQKKQF</sequence>
<comment type="caution">
    <text evidence="9">The sequence shown here is derived from an EMBL/GenBank/DDBJ whole genome shotgun (WGS) entry which is preliminary data.</text>
</comment>
<dbReference type="GO" id="GO:0008360">
    <property type="term" value="P:regulation of cell shape"/>
    <property type="evidence" value="ECO:0007669"/>
    <property type="project" value="UniProtKB-UniRule"/>
</dbReference>
<comment type="pathway">
    <text evidence="1 7">Cell wall biogenesis; peptidoglycan biosynthesis.</text>
</comment>
<keyword evidence="5 7" id="KW-0573">Peptidoglycan synthesis</keyword>
<dbReference type="InterPro" id="IPR045380">
    <property type="entry name" value="LD_TPept_scaffold_dom"/>
</dbReference>
<dbReference type="InterPro" id="IPR038063">
    <property type="entry name" value="Transpep_catalytic_dom"/>
</dbReference>
<comment type="similarity">
    <text evidence="2">Belongs to the YkuD family.</text>
</comment>
<dbReference type="UniPathway" id="UPA00219"/>
<reference evidence="9 10" key="1">
    <citation type="submission" date="2020-08" db="EMBL/GenBank/DDBJ databases">
        <title>Genomic Encyclopedia of Type Strains, Phase IV (KMG-V): Genome sequencing to study the core and pangenomes of soil and plant-associated prokaryotes.</title>
        <authorList>
            <person name="Whitman W."/>
        </authorList>
    </citation>
    <scope>NUCLEOTIDE SEQUENCE [LARGE SCALE GENOMIC DNA]</scope>
    <source>
        <strain evidence="9 10">MP7CTX6</strain>
    </source>
</reference>
<dbReference type="InterPro" id="IPR052905">
    <property type="entry name" value="LD-transpeptidase_YkuD-like"/>
</dbReference>
<evidence type="ECO:0000256" key="7">
    <source>
        <dbReference type="PROSITE-ProRule" id="PRU01373"/>
    </source>
</evidence>
<dbReference type="Proteomes" id="UP000537718">
    <property type="component" value="Unassembled WGS sequence"/>
</dbReference>
<keyword evidence="3" id="KW-0808">Transferase</keyword>
<dbReference type="EMBL" id="JACHCF010000018">
    <property type="protein sequence ID" value="MBB5624085.1"/>
    <property type="molecule type" value="Genomic_DNA"/>
</dbReference>
<feature type="active site" description="Proton donor/acceptor" evidence="7">
    <location>
        <position position="405"/>
    </location>
</feature>
<evidence type="ECO:0000256" key="4">
    <source>
        <dbReference type="ARBA" id="ARBA00022960"/>
    </source>
</evidence>
<dbReference type="SUPFAM" id="SSF141523">
    <property type="entry name" value="L,D-transpeptidase catalytic domain-like"/>
    <property type="match status" value="1"/>
</dbReference>
<dbReference type="Gene3D" id="2.40.440.10">
    <property type="entry name" value="L,D-transpeptidase catalytic domain-like"/>
    <property type="match status" value="1"/>
</dbReference>
<dbReference type="InterPro" id="IPR005490">
    <property type="entry name" value="LD_TPept_cat_dom"/>
</dbReference>
<feature type="domain" description="L,D-TPase catalytic" evidence="8">
    <location>
        <begin position="274"/>
        <end position="447"/>
    </location>
</feature>
<evidence type="ECO:0000313" key="10">
    <source>
        <dbReference type="Proteomes" id="UP000537718"/>
    </source>
</evidence>
<evidence type="ECO:0000256" key="5">
    <source>
        <dbReference type="ARBA" id="ARBA00022984"/>
    </source>
</evidence>
<keyword evidence="6 7" id="KW-0961">Cell wall biogenesis/degradation</keyword>
<dbReference type="CDD" id="cd16913">
    <property type="entry name" value="YkuD_like"/>
    <property type="match status" value="1"/>
</dbReference>